<dbReference type="Gene3D" id="3.40.720.10">
    <property type="entry name" value="Alkaline Phosphatase, subunit A"/>
    <property type="match status" value="2"/>
</dbReference>
<organism evidence="3 4">
    <name type="scientific">Aeoliella straminimaris</name>
    <dbReference type="NCBI Taxonomy" id="2954799"/>
    <lineage>
        <taxon>Bacteria</taxon>
        <taxon>Pseudomonadati</taxon>
        <taxon>Planctomycetota</taxon>
        <taxon>Planctomycetia</taxon>
        <taxon>Pirellulales</taxon>
        <taxon>Lacipirellulaceae</taxon>
        <taxon>Aeoliella</taxon>
    </lineage>
</organism>
<feature type="signal peptide" evidence="1">
    <location>
        <begin position="1"/>
        <end position="18"/>
    </location>
</feature>
<keyword evidence="4" id="KW-1185">Reference proteome</keyword>
<dbReference type="EMBL" id="JAMXLR010000038">
    <property type="protein sequence ID" value="MCO6044667.1"/>
    <property type="molecule type" value="Genomic_DNA"/>
</dbReference>
<dbReference type="InterPro" id="IPR036439">
    <property type="entry name" value="Dockerin_dom_sf"/>
</dbReference>
<dbReference type="InterPro" id="IPR000917">
    <property type="entry name" value="Sulfatase_N"/>
</dbReference>
<feature type="domain" description="Sulfatase N-terminal" evidence="2">
    <location>
        <begin position="28"/>
        <end position="398"/>
    </location>
</feature>
<dbReference type="RefSeq" id="WP_252852783.1">
    <property type="nucleotide sequence ID" value="NZ_JAMXLR010000038.1"/>
</dbReference>
<keyword evidence="3" id="KW-0378">Hydrolase</keyword>
<dbReference type="InterPro" id="IPR052701">
    <property type="entry name" value="GAG_Ulvan_Degrading_Sulfatases"/>
</dbReference>
<keyword evidence="1" id="KW-0732">Signal</keyword>
<dbReference type="AlphaFoldDB" id="A0A9X2JGR0"/>
<sequence>MKLAIQFGCAVTALVSFAYPEFASSQAPNIVHIFADDLGYGSVGFNGQSQIQTPNLDALAIQGMRFTNSYAATVCGPSRAMLYSGFHNGHTLVDSNANLNGDVFRSEGQMVGDYLQSAGYSTAVFGKWGFGGTGSGGDGLKPNPVVDGPNSIPTAQGFQSFYGYLDHARAHSYRVDSLWTTEEPADDDLDGIDEVGEKYQANADHGLWLEKTGNNSSNLNVNYSADLVTQKSLEYIESHAGSGQPFYLQYASTIPHFDIDALRNYPGWFDAYNGVPGAASWNDDQKAYAAMITRLDDAVGQLVAKLDDPDGDGNNSDSVLENTLILFSSDNGPTAEDGSPINFFDAAGGKRGGKRDLWDGGINTPSFAYWKGTIGPGQVSERYTDLPDFMPTALELAGTRGPVGLDGVSLLHELTGQGIDRAKDYIIQEHHEGSGPDPDGKSGRWAIIKDDFKLIKYSDGTLRLYNLETDPDENNELSLQDSANLTLVSKLQAIALAEGVEQSDSYSVKFHNWQGADGGRVADAGNWTGTDAPAEYWSALLANTAGTAHTAIVDENVTTLGFEVRGNGGRASQTVTVEAGSVLEGRNEVRISAYGVLELQQATLRSVRWVDVLENGQLSGDGQVDADLYNAGKVEIHSATGGTSLLRIDGRFQQLATGLLEVNVGGTTGGTQFDQLEVQGNASLAGTLDAQLVAGFIPQEGDFFPLLRADSLTGQFDTVLLPAVSGVELTVQYTNSLVLLVAGDLELKDGDINLDGQLDQLDVNAFVEGWLYHQPVPDVVSYQKGDLNLDGTVDRQDWRLLREAFINAGMSVPQFAYQAVPEPDAWIVTVLGLCCMATAVRRQSQFFQPGLKQPRRDG</sequence>
<feature type="chain" id="PRO_5040822135" evidence="1">
    <location>
        <begin position="19"/>
        <end position="858"/>
    </location>
</feature>
<gene>
    <name evidence="3" type="ORF">NG895_12185</name>
</gene>
<evidence type="ECO:0000259" key="2">
    <source>
        <dbReference type="Pfam" id="PF00884"/>
    </source>
</evidence>
<evidence type="ECO:0000313" key="3">
    <source>
        <dbReference type="EMBL" id="MCO6044667.1"/>
    </source>
</evidence>
<dbReference type="PANTHER" id="PTHR43751">
    <property type="entry name" value="SULFATASE"/>
    <property type="match status" value="1"/>
</dbReference>
<dbReference type="Gene3D" id="1.10.1330.10">
    <property type="entry name" value="Dockerin domain"/>
    <property type="match status" value="1"/>
</dbReference>
<dbReference type="SUPFAM" id="SSF53649">
    <property type="entry name" value="Alkaline phosphatase-like"/>
    <property type="match status" value="1"/>
</dbReference>
<dbReference type="PANTHER" id="PTHR43751:SF3">
    <property type="entry name" value="SULFATASE N-TERMINAL DOMAIN-CONTAINING PROTEIN"/>
    <property type="match status" value="1"/>
</dbReference>
<dbReference type="Pfam" id="PF00884">
    <property type="entry name" value="Sulfatase"/>
    <property type="match status" value="1"/>
</dbReference>
<dbReference type="SUPFAM" id="SSF63446">
    <property type="entry name" value="Type I dockerin domain"/>
    <property type="match status" value="1"/>
</dbReference>
<dbReference type="GO" id="GO:0000272">
    <property type="term" value="P:polysaccharide catabolic process"/>
    <property type="evidence" value="ECO:0007669"/>
    <property type="project" value="InterPro"/>
</dbReference>
<comment type="caution">
    <text evidence="3">The sequence shown here is derived from an EMBL/GenBank/DDBJ whole genome shotgun (WGS) entry which is preliminary data.</text>
</comment>
<proteinExistence type="predicted"/>
<accession>A0A9X2JGR0</accession>
<evidence type="ECO:0000256" key="1">
    <source>
        <dbReference type="SAM" id="SignalP"/>
    </source>
</evidence>
<name>A0A9X2JGR0_9BACT</name>
<evidence type="ECO:0000313" key="4">
    <source>
        <dbReference type="Proteomes" id="UP001155241"/>
    </source>
</evidence>
<dbReference type="GO" id="GO:0016787">
    <property type="term" value="F:hydrolase activity"/>
    <property type="evidence" value="ECO:0007669"/>
    <property type="project" value="UniProtKB-KW"/>
</dbReference>
<protein>
    <submittedName>
        <fullName evidence="3">Sulfatase-like hydrolase/transferase</fullName>
    </submittedName>
</protein>
<reference evidence="3" key="1">
    <citation type="submission" date="2022-06" db="EMBL/GenBank/DDBJ databases">
        <title>Aeoliella straminimaris, a novel planctomycete from sediments.</title>
        <authorList>
            <person name="Vitorino I.R."/>
            <person name="Lage O.M."/>
        </authorList>
    </citation>
    <scope>NUCLEOTIDE SEQUENCE</scope>
    <source>
        <strain evidence="3">ICT_H6.2</strain>
    </source>
</reference>
<dbReference type="Proteomes" id="UP001155241">
    <property type="component" value="Unassembled WGS sequence"/>
</dbReference>
<dbReference type="InterPro" id="IPR017850">
    <property type="entry name" value="Alkaline_phosphatase_core_sf"/>
</dbReference>